<proteinExistence type="predicted"/>
<gene>
    <name evidence="2" type="ORF">H8L47_07445</name>
</gene>
<sequence length="441" mass="51031">MDAPKLFISYSWSSVDHEQWVLELATRLRESGVDVILDKWHLKVGQDMFTFMEQMVTDKTILKVAIISDAVYSAKADDRSGGVGTETQIISKNVYENEKQEKFVAVIVEKDADGKVCLPTYYKSRVYIDMCDSERFEESFEQLLRWIYDKPLHVAPPLGQRPAFLSDAPTLTLGTTATLKRCIDAIKNNKPTASGAVDEYFTLFFENLERFRIEGNGANDYDEKIVDSIHDLLPFRNEAIELFTAIASYTSTSDFAQKVQRFLERLLTYTNAPRDRNTYWTWEADNFKFIVHELFLYALAVFLKFEKFEYAEALLGPKYYAQADENVGQFSLVNHEIFWWPLGTMEHRKKRLDLKRLSIRADLLLERSKSSGLEFRYLMQADFVAFLRSEMQTTKSTCSWFPETLIFSSRAYGAFEIFVRSTSKTYFAKVKPLIGMADSRT</sequence>
<evidence type="ECO:0000313" key="2">
    <source>
        <dbReference type="EMBL" id="MBC3907394.1"/>
    </source>
</evidence>
<dbReference type="SUPFAM" id="SSF52200">
    <property type="entry name" value="Toll/Interleukin receptor TIR domain"/>
    <property type="match status" value="1"/>
</dbReference>
<evidence type="ECO:0000313" key="3">
    <source>
        <dbReference type="Proteomes" id="UP000646911"/>
    </source>
</evidence>
<protein>
    <submittedName>
        <fullName evidence="2">TIR domain-containing protein</fullName>
    </submittedName>
</protein>
<dbReference type="InterPro" id="IPR013568">
    <property type="entry name" value="SEFIR_dom"/>
</dbReference>
<reference evidence="2 3" key="1">
    <citation type="submission" date="2020-08" db="EMBL/GenBank/DDBJ databases">
        <title>Novel species isolated from subtropical streams in China.</title>
        <authorList>
            <person name="Lu H."/>
        </authorList>
    </citation>
    <scope>NUCLEOTIDE SEQUENCE [LARGE SCALE GENOMIC DNA]</scope>
    <source>
        <strain evidence="2 3">NL8W</strain>
    </source>
</reference>
<comment type="caution">
    <text evidence="2">The sequence shown here is derived from an EMBL/GenBank/DDBJ whole genome shotgun (WGS) entry which is preliminary data.</text>
</comment>
<feature type="domain" description="SEFIR" evidence="1">
    <location>
        <begin position="3"/>
        <end position="139"/>
    </location>
</feature>
<dbReference type="EMBL" id="JACOFX010000002">
    <property type="protein sequence ID" value="MBC3907394.1"/>
    <property type="molecule type" value="Genomic_DNA"/>
</dbReference>
<dbReference type="InterPro" id="IPR000157">
    <property type="entry name" value="TIR_dom"/>
</dbReference>
<name>A0ABR6Z6Z8_9BURK</name>
<dbReference type="InterPro" id="IPR035897">
    <property type="entry name" value="Toll_tir_struct_dom_sf"/>
</dbReference>
<accession>A0ABR6Z6Z8</accession>
<keyword evidence="3" id="KW-1185">Reference proteome</keyword>
<dbReference type="PROSITE" id="PS51534">
    <property type="entry name" value="SEFIR"/>
    <property type="match status" value="1"/>
</dbReference>
<organism evidence="2 3">
    <name type="scientific">Undibacterium umbellatum</name>
    <dbReference type="NCBI Taxonomy" id="2762300"/>
    <lineage>
        <taxon>Bacteria</taxon>
        <taxon>Pseudomonadati</taxon>
        <taxon>Pseudomonadota</taxon>
        <taxon>Betaproteobacteria</taxon>
        <taxon>Burkholderiales</taxon>
        <taxon>Oxalobacteraceae</taxon>
        <taxon>Undibacterium</taxon>
    </lineage>
</organism>
<dbReference type="RefSeq" id="WP_186952905.1">
    <property type="nucleotide sequence ID" value="NZ_JACOFX010000002.1"/>
</dbReference>
<dbReference type="Pfam" id="PF13676">
    <property type="entry name" value="TIR_2"/>
    <property type="match status" value="1"/>
</dbReference>
<dbReference type="Gene3D" id="3.40.50.10140">
    <property type="entry name" value="Toll/interleukin-1 receptor homology (TIR) domain"/>
    <property type="match status" value="1"/>
</dbReference>
<evidence type="ECO:0000259" key="1">
    <source>
        <dbReference type="PROSITE" id="PS51534"/>
    </source>
</evidence>
<dbReference type="Proteomes" id="UP000646911">
    <property type="component" value="Unassembled WGS sequence"/>
</dbReference>